<dbReference type="EMBL" id="JAYMFH010000016">
    <property type="protein sequence ID" value="MEC4295694.1"/>
    <property type="molecule type" value="Genomic_DNA"/>
</dbReference>
<keyword evidence="3 6" id="KW-0521">NADP</keyword>
<dbReference type="EC" id="4.2.1.136" evidence="6"/>
<dbReference type="Proteomes" id="UP001343724">
    <property type="component" value="Unassembled WGS sequence"/>
</dbReference>
<evidence type="ECO:0000259" key="7">
    <source>
        <dbReference type="PROSITE" id="PS51383"/>
    </source>
</evidence>
<dbReference type="Gene3D" id="3.40.1190.20">
    <property type="match status" value="1"/>
</dbReference>
<keyword evidence="4 6" id="KW-0520">NAD</keyword>
<feature type="binding site" evidence="6">
    <location>
        <begin position="223"/>
        <end position="227"/>
    </location>
    <ligand>
        <name>AMP</name>
        <dbReference type="ChEBI" id="CHEBI:456215"/>
    </ligand>
</feature>
<dbReference type="InterPro" id="IPR017953">
    <property type="entry name" value="Carbohydrate_kinase_pred_CS"/>
</dbReference>
<comment type="catalytic activity">
    <reaction evidence="6">
        <text>(6S)-NADHX + ADP = AMP + phosphate + NADH + H(+)</text>
        <dbReference type="Rhea" id="RHEA:32223"/>
        <dbReference type="ChEBI" id="CHEBI:15378"/>
        <dbReference type="ChEBI" id="CHEBI:43474"/>
        <dbReference type="ChEBI" id="CHEBI:57945"/>
        <dbReference type="ChEBI" id="CHEBI:64074"/>
        <dbReference type="ChEBI" id="CHEBI:456215"/>
        <dbReference type="ChEBI" id="CHEBI:456216"/>
        <dbReference type="EC" id="4.2.1.136"/>
    </reaction>
</comment>
<keyword evidence="5 6" id="KW-0456">Lyase</keyword>
<reference evidence="8 9" key="1">
    <citation type="submission" date="2024-01" db="EMBL/GenBank/DDBJ databases">
        <title>novel species in genus Adlercreutzia.</title>
        <authorList>
            <person name="Liu X."/>
        </authorList>
    </citation>
    <scope>NUCLEOTIDE SEQUENCE [LARGE SCALE GENOMIC DNA]</scope>
    <source>
        <strain evidence="8 9">R22</strain>
    </source>
</reference>
<evidence type="ECO:0000313" key="9">
    <source>
        <dbReference type="Proteomes" id="UP001343724"/>
    </source>
</evidence>
<evidence type="ECO:0000313" key="8">
    <source>
        <dbReference type="EMBL" id="MEC4295694.1"/>
    </source>
</evidence>
<gene>
    <name evidence="6" type="primary">nnrD</name>
    <name evidence="8" type="ORF">VJ920_10260</name>
</gene>
<evidence type="ECO:0000256" key="3">
    <source>
        <dbReference type="ARBA" id="ARBA00022857"/>
    </source>
</evidence>
<dbReference type="RefSeq" id="WP_326455090.1">
    <property type="nucleotide sequence ID" value="NZ_JAYMFH010000016.1"/>
</dbReference>
<dbReference type="PROSITE" id="PS51383">
    <property type="entry name" value="YJEF_C_3"/>
    <property type="match status" value="1"/>
</dbReference>
<evidence type="ECO:0000256" key="5">
    <source>
        <dbReference type="ARBA" id="ARBA00023239"/>
    </source>
</evidence>
<evidence type="ECO:0000256" key="1">
    <source>
        <dbReference type="ARBA" id="ARBA00022741"/>
    </source>
</evidence>
<comment type="function">
    <text evidence="6">Catalyzes the dehydration of the S-form of NAD(P)HX at the expense of ADP, which is converted to AMP. Together with NAD(P)HX epimerase, which catalyzes the epimerization of the S- and R-forms, the enzyme allows the repair of both epimers of NAD(P)HX, a damaged form of NAD(P)H that is a result of enzymatic or heat-dependent hydration.</text>
</comment>
<comment type="subunit">
    <text evidence="6">Homotetramer.</text>
</comment>
<sequence>MNAENTPGRPRAEMTAPMHRETVRVRPGRTNAELAALVPHPAADANKYTRGHLSLVVGSAAYPGAACLASAAGERAGAGYTEVFCAGKSMITVRGWRPSLVVRDWHTWKPERIAAVRADRPAACVIGCGFDAEERALTSLLMETVRAYPGPLLIDGGALTLLANATGLRLCRRRAEAGLPTVLTPHGGEAARLARGAQVDETLEPPALACALADAYRAVVALKGPTTFIASSDGAAEAMDRGTAALAKAGTGDVLAGFIGSLLAQGIAPRDAAALGCALHAEAGRAAADALTDICVSAEDLITYLPAALRALEP</sequence>
<feature type="binding site" evidence="6">
    <location>
        <position position="129"/>
    </location>
    <ligand>
        <name>(6S)-NADPHX</name>
        <dbReference type="ChEBI" id="CHEBI:64076"/>
    </ligand>
</feature>
<dbReference type="SUPFAM" id="SSF53613">
    <property type="entry name" value="Ribokinase-like"/>
    <property type="match status" value="1"/>
</dbReference>
<evidence type="ECO:0000256" key="2">
    <source>
        <dbReference type="ARBA" id="ARBA00022840"/>
    </source>
</evidence>
<dbReference type="NCBIfam" id="TIGR00196">
    <property type="entry name" value="yjeF_cterm"/>
    <property type="match status" value="1"/>
</dbReference>
<organism evidence="8 9">
    <name type="scientific">Adlercreutzia shanghongiae</name>
    <dbReference type="NCBI Taxonomy" id="3111773"/>
    <lineage>
        <taxon>Bacteria</taxon>
        <taxon>Bacillati</taxon>
        <taxon>Actinomycetota</taxon>
        <taxon>Coriobacteriia</taxon>
        <taxon>Eggerthellales</taxon>
        <taxon>Eggerthellaceae</taxon>
        <taxon>Adlercreutzia</taxon>
    </lineage>
</organism>
<feature type="domain" description="YjeF C-terminal" evidence="7">
    <location>
        <begin position="30"/>
        <end position="312"/>
    </location>
</feature>
<keyword evidence="9" id="KW-1185">Reference proteome</keyword>
<evidence type="ECO:0000256" key="6">
    <source>
        <dbReference type="HAMAP-Rule" id="MF_01965"/>
    </source>
</evidence>
<comment type="cofactor">
    <cofactor evidence="6">
        <name>Mg(2+)</name>
        <dbReference type="ChEBI" id="CHEBI:18420"/>
    </cofactor>
</comment>
<comment type="catalytic activity">
    <reaction evidence="6">
        <text>(6S)-NADPHX + ADP = AMP + phosphate + NADPH + H(+)</text>
        <dbReference type="Rhea" id="RHEA:32235"/>
        <dbReference type="ChEBI" id="CHEBI:15378"/>
        <dbReference type="ChEBI" id="CHEBI:43474"/>
        <dbReference type="ChEBI" id="CHEBI:57783"/>
        <dbReference type="ChEBI" id="CHEBI:64076"/>
        <dbReference type="ChEBI" id="CHEBI:456215"/>
        <dbReference type="ChEBI" id="CHEBI:456216"/>
        <dbReference type="EC" id="4.2.1.136"/>
    </reaction>
</comment>
<name>A0ABU6J0X0_9ACTN</name>
<evidence type="ECO:0000256" key="4">
    <source>
        <dbReference type="ARBA" id="ARBA00023027"/>
    </source>
</evidence>
<dbReference type="CDD" id="cd01171">
    <property type="entry name" value="YXKO-related"/>
    <property type="match status" value="1"/>
</dbReference>
<dbReference type="InterPro" id="IPR000631">
    <property type="entry name" value="CARKD"/>
</dbReference>
<dbReference type="InterPro" id="IPR029056">
    <property type="entry name" value="Ribokinase-like"/>
</dbReference>
<proteinExistence type="inferred from homology"/>
<dbReference type="HAMAP" id="MF_01965">
    <property type="entry name" value="NADHX_dehydratase"/>
    <property type="match status" value="1"/>
</dbReference>
<comment type="caution">
    <text evidence="8">The sequence shown here is derived from an EMBL/GenBank/DDBJ whole genome shotgun (WGS) entry which is preliminary data.</text>
</comment>
<protein>
    <recommendedName>
        <fullName evidence="6">ADP-dependent (S)-NAD(P)H-hydrate dehydratase</fullName>
        <ecNumber evidence="6">4.2.1.136</ecNumber>
    </recommendedName>
    <alternativeName>
        <fullName evidence="6">ADP-dependent NAD(P)HX dehydratase</fullName>
    </alternativeName>
</protein>
<dbReference type="Pfam" id="PF01256">
    <property type="entry name" value="Carb_kinase"/>
    <property type="match status" value="1"/>
</dbReference>
<dbReference type="PANTHER" id="PTHR12592:SF0">
    <property type="entry name" value="ATP-DEPENDENT (S)-NAD(P)H-HYDRATE DEHYDRATASE"/>
    <property type="match status" value="1"/>
</dbReference>
<dbReference type="PROSITE" id="PS01050">
    <property type="entry name" value="YJEF_C_2"/>
    <property type="match status" value="1"/>
</dbReference>
<keyword evidence="1 6" id="KW-0547">Nucleotide-binding</keyword>
<keyword evidence="2 6" id="KW-0067">ATP-binding</keyword>
<feature type="binding site" evidence="6">
    <location>
        <position position="253"/>
    </location>
    <ligand>
        <name>(6S)-NADPHX</name>
        <dbReference type="ChEBI" id="CHEBI:64076"/>
    </ligand>
</feature>
<feature type="binding site" evidence="6">
    <location>
        <position position="252"/>
    </location>
    <ligand>
        <name>AMP</name>
        <dbReference type="ChEBI" id="CHEBI:456215"/>
    </ligand>
</feature>
<accession>A0ABU6J0X0</accession>
<feature type="binding site" evidence="6">
    <location>
        <position position="65"/>
    </location>
    <ligand>
        <name>(6S)-NADPHX</name>
        <dbReference type="ChEBI" id="CHEBI:64076"/>
    </ligand>
</feature>
<comment type="similarity">
    <text evidence="6">Belongs to the NnrD/CARKD family.</text>
</comment>
<feature type="binding site" evidence="6">
    <location>
        <position position="186"/>
    </location>
    <ligand>
        <name>(6S)-NADPHX</name>
        <dbReference type="ChEBI" id="CHEBI:64076"/>
    </ligand>
</feature>
<dbReference type="PANTHER" id="PTHR12592">
    <property type="entry name" value="ATP-DEPENDENT (S)-NAD(P)H-HYDRATE DEHYDRATASE FAMILY MEMBER"/>
    <property type="match status" value="1"/>
</dbReference>